<protein>
    <submittedName>
        <fullName evidence="1">Uncharacterized protein</fullName>
    </submittedName>
</protein>
<gene>
    <name evidence="1" type="ORF">BT62DRAFT_934632</name>
</gene>
<name>A0A9P8AQ58_9AGAR</name>
<accession>A0A9P8AQ58</accession>
<proteinExistence type="predicted"/>
<dbReference type="EMBL" id="MU250542">
    <property type="protein sequence ID" value="KAG7444033.1"/>
    <property type="molecule type" value="Genomic_DNA"/>
</dbReference>
<reference evidence="1" key="1">
    <citation type="submission" date="2020-11" db="EMBL/GenBank/DDBJ databases">
        <title>Adaptations for nitrogen fixation in a non-lichenized fungal sporocarp promotes dispersal by wood-feeding termites.</title>
        <authorList>
            <consortium name="DOE Joint Genome Institute"/>
            <person name="Koch R.A."/>
            <person name="Yoon G."/>
            <person name="Arayal U."/>
            <person name="Lail K."/>
            <person name="Amirebrahimi M."/>
            <person name="Labutti K."/>
            <person name="Lipzen A."/>
            <person name="Riley R."/>
            <person name="Barry K."/>
            <person name="Henrissat B."/>
            <person name="Grigoriev I.V."/>
            <person name="Herr J.R."/>
            <person name="Aime M.C."/>
        </authorList>
    </citation>
    <scope>NUCLEOTIDE SEQUENCE</scope>
    <source>
        <strain evidence="1">MCA 3950</strain>
    </source>
</reference>
<sequence>MGRINAKKSRIDDITLAIHQETTCVSRLMGLNQFTPLLEEVCASPGHLYPGAGPGFNFPTAIQRN</sequence>
<dbReference type="RefSeq" id="XP_043037533.1">
    <property type="nucleotide sequence ID" value="XM_043186763.1"/>
</dbReference>
<comment type="caution">
    <text evidence="1">The sequence shown here is derived from an EMBL/GenBank/DDBJ whole genome shotgun (WGS) entry which is preliminary data.</text>
</comment>
<organism evidence="1 2">
    <name type="scientific">Guyanagaster necrorhizus</name>
    <dbReference type="NCBI Taxonomy" id="856835"/>
    <lineage>
        <taxon>Eukaryota</taxon>
        <taxon>Fungi</taxon>
        <taxon>Dikarya</taxon>
        <taxon>Basidiomycota</taxon>
        <taxon>Agaricomycotina</taxon>
        <taxon>Agaricomycetes</taxon>
        <taxon>Agaricomycetidae</taxon>
        <taxon>Agaricales</taxon>
        <taxon>Marasmiineae</taxon>
        <taxon>Physalacriaceae</taxon>
        <taxon>Guyanagaster</taxon>
    </lineage>
</organism>
<keyword evidence="2" id="KW-1185">Reference proteome</keyword>
<evidence type="ECO:0000313" key="2">
    <source>
        <dbReference type="Proteomes" id="UP000812287"/>
    </source>
</evidence>
<dbReference type="Proteomes" id="UP000812287">
    <property type="component" value="Unassembled WGS sequence"/>
</dbReference>
<feature type="non-terminal residue" evidence="1">
    <location>
        <position position="65"/>
    </location>
</feature>
<evidence type="ECO:0000313" key="1">
    <source>
        <dbReference type="EMBL" id="KAG7444033.1"/>
    </source>
</evidence>
<dbReference type="GeneID" id="66109060"/>
<dbReference type="AlphaFoldDB" id="A0A9P8AQ58"/>